<dbReference type="InterPro" id="IPR051706">
    <property type="entry name" value="Glycosyltransferase_domain"/>
</dbReference>
<accession>A0ABU5LI06</accession>
<dbReference type="Proteomes" id="UP001288620">
    <property type="component" value="Unassembled WGS sequence"/>
</dbReference>
<dbReference type="Pfam" id="PF05704">
    <property type="entry name" value="Caps_synth"/>
    <property type="match status" value="1"/>
</dbReference>
<evidence type="ECO:0000313" key="1">
    <source>
        <dbReference type="EMBL" id="MDZ7279586.1"/>
    </source>
</evidence>
<name>A0ABU5LI06_9GAMM</name>
<organism evidence="1 2">
    <name type="scientific">Pantoea eucrina</name>
    <dbReference type="NCBI Taxonomy" id="472693"/>
    <lineage>
        <taxon>Bacteria</taxon>
        <taxon>Pseudomonadati</taxon>
        <taxon>Pseudomonadota</taxon>
        <taxon>Gammaproteobacteria</taxon>
        <taxon>Enterobacterales</taxon>
        <taxon>Erwiniaceae</taxon>
        <taxon>Pantoea</taxon>
    </lineage>
</organism>
<dbReference type="RefSeq" id="WP_322543405.1">
    <property type="nucleotide sequence ID" value="NZ_JAOBTT010000001.1"/>
</dbReference>
<keyword evidence="2" id="KW-1185">Reference proteome</keyword>
<dbReference type="PANTHER" id="PTHR32385:SF15">
    <property type="entry name" value="INOSITOL PHOSPHOCERAMIDE MANNOSYLTRANSFERASE 1"/>
    <property type="match status" value="1"/>
</dbReference>
<proteinExistence type="predicted"/>
<dbReference type="InterPro" id="IPR029044">
    <property type="entry name" value="Nucleotide-diphossugar_trans"/>
</dbReference>
<reference evidence="2" key="1">
    <citation type="submission" date="2023-07" db="EMBL/GenBank/DDBJ databases">
        <title>Structural and functional analysis of rice phyllospheric bacteria for their antimicrobial properties and defense elicitation against blast disease.</title>
        <authorList>
            <person name="Sahu K.P."/>
            <person name="Asharani P."/>
            <person name="Kumar M."/>
            <person name="Reddy B."/>
            <person name="Kumar A."/>
        </authorList>
    </citation>
    <scope>NUCLEOTIDE SEQUENCE [LARGE SCALE GENOMIC DNA]</scope>
    <source>
        <strain evidence="2">OsEp_Plm_30P10</strain>
    </source>
</reference>
<dbReference type="Gene3D" id="3.90.550.20">
    <property type="match status" value="1"/>
</dbReference>
<evidence type="ECO:0000313" key="2">
    <source>
        <dbReference type="Proteomes" id="UP001288620"/>
    </source>
</evidence>
<dbReference type="SUPFAM" id="SSF53448">
    <property type="entry name" value="Nucleotide-diphospho-sugar transferases"/>
    <property type="match status" value="1"/>
</dbReference>
<dbReference type="PANTHER" id="PTHR32385">
    <property type="entry name" value="MANNOSYL PHOSPHORYLINOSITOL CERAMIDE SYNTHASE"/>
    <property type="match status" value="1"/>
</dbReference>
<sequence length="342" mass="39217">MNKNRLEPARALWHGWKRLAFTSQTLFQRKQYVTCCAPEYQPDEEENLVLYSAEKTLPPIPKKIWMYWDNENLPLSLRLNIEKLRKDNADHDVYVLNRMTVKEVLPDFIFTSSQLTPQQKSEVIRLELLLRYGGIAIDCHTFLFEDLTWVHRAHAARAMDVIGYYNAAFTVNYLAPVMESGFIAAAPNNPFIREWQKHYAPIKHLGAKNYYHELSKRDDFVLLTQQIADPQQHLGALAQQVAMREYRRVNLSLRKGAGHGWLYPQLRGGSSQTLARAVLFNLRPATPPPAIALSGEDRQYLDFNLRIGNYSRHSLLGAMMQAQRGAVKTSVIPPQSARVTNG</sequence>
<gene>
    <name evidence="1" type="ORF">N4G40_15100</name>
</gene>
<dbReference type="InterPro" id="IPR008441">
    <property type="entry name" value="AfumC-like_glycosyl_Trfase"/>
</dbReference>
<comment type="caution">
    <text evidence="1">The sequence shown here is derived from an EMBL/GenBank/DDBJ whole genome shotgun (WGS) entry which is preliminary data.</text>
</comment>
<protein>
    <submittedName>
        <fullName evidence="1">Capsular polysaccharide synthesis protein</fullName>
    </submittedName>
</protein>
<dbReference type="EMBL" id="JAOBTT010000001">
    <property type="protein sequence ID" value="MDZ7279586.1"/>
    <property type="molecule type" value="Genomic_DNA"/>
</dbReference>